<gene>
    <name evidence="1" type="ORF">SAMN05421679_106134</name>
</gene>
<proteinExistence type="predicted"/>
<dbReference type="Gene3D" id="3.20.20.80">
    <property type="entry name" value="Glycosidases"/>
    <property type="match status" value="1"/>
</dbReference>
<keyword evidence="2" id="KW-1185">Reference proteome</keyword>
<reference evidence="1 2" key="1">
    <citation type="submission" date="2017-05" db="EMBL/GenBank/DDBJ databases">
        <authorList>
            <person name="Varghese N."/>
            <person name="Submissions S."/>
        </authorList>
    </citation>
    <scope>NUCLEOTIDE SEQUENCE [LARGE SCALE GENOMIC DNA]</scope>
    <source>
        <strain evidence="1 2">DSM 18015</strain>
    </source>
</reference>
<dbReference type="EMBL" id="FXUO01000006">
    <property type="protein sequence ID" value="SMP94798.1"/>
    <property type="molecule type" value="Genomic_DNA"/>
</dbReference>
<sequence length="371" mass="43325">MPIMAYHSFTPQTTNLYNFKKFKEAGFNINYTVFKTNEQLQLALDLAQKANIKILAYSDELITNTENTVLRFRNHPALYGYFIADEPSSKDFNRVKNLIELIKKLDSKHIVYTNLFPNYATKSLLGDLDYEDYVSLFLKQVNADLLSFDFYPIVNNQIRKSWYQNLEIIKNISQEFNKPFWAYACSTIHYDYKKPTLGGLKLQQFSNLLYGAKGLEYFTYITMDDEYWKKHNYSYSIVYNNGKPTPTYSLVKAVNEQVKRLSWVFLQSKVDSVFHIGDSIPIGTKRMNFLPKKFKKFKTFEKRALVSFMSGKNGRFVIIQNKDMFRSMPFNYQVTTGVSIIDNNTGKINKTTSKEIINNIPPGDILIFNYQ</sequence>
<dbReference type="InterPro" id="IPR017853">
    <property type="entry name" value="GH"/>
</dbReference>
<evidence type="ECO:0000313" key="1">
    <source>
        <dbReference type="EMBL" id="SMP94798.1"/>
    </source>
</evidence>
<accession>A0ABY1R4H3</accession>
<comment type="caution">
    <text evidence="1">The sequence shown here is derived from an EMBL/GenBank/DDBJ whole genome shotgun (WGS) entry which is preliminary data.</text>
</comment>
<dbReference type="Proteomes" id="UP001158050">
    <property type="component" value="Unassembled WGS sequence"/>
</dbReference>
<evidence type="ECO:0000313" key="2">
    <source>
        <dbReference type="Proteomes" id="UP001158050"/>
    </source>
</evidence>
<protein>
    <submittedName>
        <fullName evidence="1">Uncharacterized protein</fullName>
    </submittedName>
</protein>
<dbReference type="SUPFAM" id="SSF51445">
    <property type="entry name" value="(Trans)glycosidases"/>
    <property type="match status" value="1"/>
</dbReference>
<name>A0ABY1R4H3_9FLAO</name>
<organism evidence="1 2">
    <name type="scientific">Epilithonimonas pallida</name>
    <dbReference type="NCBI Taxonomy" id="373671"/>
    <lineage>
        <taxon>Bacteria</taxon>
        <taxon>Pseudomonadati</taxon>
        <taxon>Bacteroidota</taxon>
        <taxon>Flavobacteriia</taxon>
        <taxon>Flavobacteriales</taxon>
        <taxon>Weeksellaceae</taxon>
        <taxon>Chryseobacterium group</taxon>
        <taxon>Epilithonimonas</taxon>
    </lineage>
</organism>